<feature type="domain" description="FAD-dependent oxidoreductase 2 FAD-binding" evidence="12">
    <location>
        <begin position="8"/>
        <end position="395"/>
    </location>
</feature>
<dbReference type="InterPro" id="IPR036188">
    <property type="entry name" value="FAD/NAD-bd_sf"/>
</dbReference>
<dbReference type="SUPFAM" id="SSF56425">
    <property type="entry name" value="Succinate dehydrogenase/fumarate reductase flavoprotein, catalytic domain"/>
    <property type="match status" value="1"/>
</dbReference>
<dbReference type="GO" id="GO:0009435">
    <property type="term" value="P:NAD+ biosynthetic process"/>
    <property type="evidence" value="ECO:0007669"/>
    <property type="project" value="UniProtKB-UniPathway"/>
</dbReference>
<dbReference type="Gene3D" id="1.20.58.100">
    <property type="entry name" value="Fumarate reductase/succinate dehydrogenase flavoprotein-like, C-terminal domain"/>
    <property type="match status" value="1"/>
</dbReference>
<comment type="cofactor">
    <cofactor evidence="1 11">
        <name>FAD</name>
        <dbReference type="ChEBI" id="CHEBI:57692"/>
    </cofactor>
</comment>
<evidence type="ECO:0000256" key="2">
    <source>
        <dbReference type="ARBA" id="ARBA00004950"/>
    </source>
</evidence>
<dbReference type="Pfam" id="PF00890">
    <property type="entry name" value="FAD_binding_2"/>
    <property type="match status" value="1"/>
</dbReference>
<feature type="domain" description="Fumarate reductase/succinate dehydrogenase flavoprotein-like C-terminal" evidence="13">
    <location>
        <begin position="447"/>
        <end position="523"/>
    </location>
</feature>
<dbReference type="RefSeq" id="WP_184743700.1">
    <property type="nucleotide sequence ID" value="NZ_JACHGJ010000001.1"/>
</dbReference>
<organism evidence="14 15">
    <name type="scientific">Spirochaeta isovalerica</name>
    <dbReference type="NCBI Taxonomy" id="150"/>
    <lineage>
        <taxon>Bacteria</taxon>
        <taxon>Pseudomonadati</taxon>
        <taxon>Spirochaetota</taxon>
        <taxon>Spirochaetia</taxon>
        <taxon>Spirochaetales</taxon>
        <taxon>Spirochaetaceae</taxon>
        <taxon>Spirochaeta</taxon>
    </lineage>
</organism>
<comment type="similarity">
    <text evidence="3 11">Belongs to the FAD-dependent oxidoreductase 2 family. NadB subfamily.</text>
</comment>
<evidence type="ECO:0000313" key="15">
    <source>
        <dbReference type="Proteomes" id="UP000587760"/>
    </source>
</evidence>
<evidence type="ECO:0000256" key="8">
    <source>
        <dbReference type="ARBA" id="ARBA00023002"/>
    </source>
</evidence>
<comment type="catalytic activity">
    <reaction evidence="9">
        <text>L-aspartate + O2 = iminosuccinate + H2O2</text>
        <dbReference type="Rhea" id="RHEA:25876"/>
        <dbReference type="ChEBI" id="CHEBI:15379"/>
        <dbReference type="ChEBI" id="CHEBI:16240"/>
        <dbReference type="ChEBI" id="CHEBI:29991"/>
        <dbReference type="ChEBI" id="CHEBI:77875"/>
        <dbReference type="EC" id="1.4.3.16"/>
    </reaction>
    <physiologicalReaction direction="left-to-right" evidence="9">
        <dbReference type="Rhea" id="RHEA:25877"/>
    </physiologicalReaction>
</comment>
<evidence type="ECO:0000256" key="6">
    <source>
        <dbReference type="ARBA" id="ARBA00022642"/>
    </source>
</evidence>
<evidence type="ECO:0000256" key="9">
    <source>
        <dbReference type="ARBA" id="ARBA00048305"/>
    </source>
</evidence>
<keyword evidence="8 11" id="KW-0560">Oxidoreductase</keyword>
<evidence type="ECO:0000256" key="11">
    <source>
        <dbReference type="RuleBase" id="RU362049"/>
    </source>
</evidence>
<dbReference type="SUPFAM" id="SSF46977">
    <property type="entry name" value="Succinate dehydrogenase/fumarate reductase flavoprotein C-terminal domain"/>
    <property type="match status" value="1"/>
</dbReference>
<dbReference type="UniPathway" id="UPA00253">
    <property type="reaction ID" value="UER00326"/>
</dbReference>
<comment type="pathway">
    <text evidence="2 11">Cofactor biosynthesis; NAD(+) biosynthesis; iminoaspartate from L-aspartate (oxidase route): step 1/1.</text>
</comment>
<gene>
    <name evidence="14" type="ORF">HNR50_000656</name>
</gene>
<dbReference type="InterPro" id="IPR005288">
    <property type="entry name" value="NadB"/>
</dbReference>
<dbReference type="InterPro" id="IPR003953">
    <property type="entry name" value="FAD-dep_OxRdtase_2_FAD-bd"/>
</dbReference>
<sequence length="529" mass="59019">MELRNYSDVLVIGTGVAGLCAAIEAADNGLKVSLITKNSDPAESNTLYAQGGIVGPGYDDSPDLIFQDILKAGSYINNRDAVRLVAEEGPAMVEQFLVDRVNVRFSRDEKGGYELTREAAHSVRRILHSRDKTGFALSKGLLSTALEHENISFHSSLMALDLISNCHHSSDHQQKYRKNSILGAYVLDEEKRKVISFFAPSVIIATGGVGALYEHTSNPSCATGDGIAMAYRAGASVINSEYIQFHPTTLYHRDSENFLISESLRGEGAVLLNRYRQPFMNRYNKELKDLAPRDEVSRAIYNEMEETGSDCVYLDAREIKEHKLDERFPQIFDTCRKLDIDIREDLIPVVPAAHYFCGGIKTDLDGSAGIDGLYAVGESACTGLHGANRLASISLLEGVVFGLRAARHIAAQDRRNVASLIETIPDWVYPRKEESFDSILIDSDMETIRTVMWNYVGIRRSKKRLERALADLNYLRHRVEKFYKQSYVTREIVELRNAVETAIIITRGALSNPKSLGCHYIPDKGESRE</sequence>
<dbReference type="PANTHER" id="PTHR42716">
    <property type="entry name" value="L-ASPARTATE OXIDASE"/>
    <property type="match status" value="1"/>
</dbReference>
<proteinExistence type="inferred from homology"/>
<evidence type="ECO:0000256" key="5">
    <source>
        <dbReference type="ARBA" id="ARBA00022630"/>
    </source>
</evidence>
<evidence type="ECO:0000259" key="13">
    <source>
        <dbReference type="Pfam" id="PF02910"/>
    </source>
</evidence>
<keyword evidence="6 11" id="KW-0662">Pyridine nucleotide biosynthesis</keyword>
<evidence type="ECO:0000256" key="3">
    <source>
        <dbReference type="ARBA" id="ARBA00008562"/>
    </source>
</evidence>
<comment type="function">
    <text evidence="11">Catalyzes the oxidation of L-aspartate to iminoaspartate.</text>
</comment>
<dbReference type="GO" id="GO:0008734">
    <property type="term" value="F:L-aspartate oxidase activity"/>
    <property type="evidence" value="ECO:0007669"/>
    <property type="project" value="UniProtKB-UniRule"/>
</dbReference>
<dbReference type="EC" id="1.4.3.16" evidence="4 10"/>
<dbReference type="PANTHER" id="PTHR42716:SF2">
    <property type="entry name" value="L-ASPARTATE OXIDASE, CHLOROPLASTIC"/>
    <property type="match status" value="1"/>
</dbReference>
<dbReference type="InterPro" id="IPR015939">
    <property type="entry name" value="Fum_Rdtase/Succ_DH_flav-like_C"/>
</dbReference>
<dbReference type="Pfam" id="PF02910">
    <property type="entry name" value="Succ_DH_flav_C"/>
    <property type="match status" value="1"/>
</dbReference>
<evidence type="ECO:0000313" key="14">
    <source>
        <dbReference type="EMBL" id="MBB6479023.1"/>
    </source>
</evidence>
<dbReference type="FunFam" id="3.90.700.10:FF:000002">
    <property type="entry name" value="L-aspartate oxidase"/>
    <property type="match status" value="1"/>
</dbReference>
<evidence type="ECO:0000256" key="4">
    <source>
        <dbReference type="ARBA" id="ARBA00012173"/>
    </source>
</evidence>
<dbReference type="InterPro" id="IPR027477">
    <property type="entry name" value="Succ_DH/fumarate_Rdtase_cat_sf"/>
</dbReference>
<dbReference type="NCBIfam" id="TIGR00551">
    <property type="entry name" value="nadB"/>
    <property type="match status" value="1"/>
</dbReference>
<dbReference type="PRINTS" id="PR00368">
    <property type="entry name" value="FADPNR"/>
</dbReference>
<name>A0A841R5C8_9SPIO</name>
<dbReference type="PRINTS" id="PR00411">
    <property type="entry name" value="PNDRDTASEI"/>
</dbReference>
<dbReference type="GO" id="GO:0005737">
    <property type="term" value="C:cytoplasm"/>
    <property type="evidence" value="ECO:0007669"/>
    <property type="project" value="UniProtKB-SubCell"/>
</dbReference>
<keyword evidence="5 11" id="KW-0285">Flavoprotein</keyword>
<dbReference type="Gene3D" id="3.90.700.10">
    <property type="entry name" value="Succinate dehydrogenase/fumarate reductase flavoprotein, catalytic domain"/>
    <property type="match status" value="1"/>
</dbReference>
<comment type="subcellular location">
    <subcellularLocation>
        <location evidence="11">Cytoplasm</location>
    </subcellularLocation>
</comment>
<keyword evidence="7 11" id="KW-0274">FAD</keyword>
<dbReference type="AlphaFoldDB" id="A0A841R5C8"/>
<evidence type="ECO:0000256" key="10">
    <source>
        <dbReference type="NCBIfam" id="TIGR00551"/>
    </source>
</evidence>
<dbReference type="Gene3D" id="3.50.50.60">
    <property type="entry name" value="FAD/NAD(P)-binding domain"/>
    <property type="match status" value="1"/>
</dbReference>
<protein>
    <recommendedName>
        <fullName evidence="4 10">L-aspartate oxidase</fullName>
        <ecNumber evidence="4 10">1.4.3.16</ecNumber>
    </recommendedName>
</protein>
<dbReference type="Proteomes" id="UP000587760">
    <property type="component" value="Unassembled WGS sequence"/>
</dbReference>
<evidence type="ECO:0000256" key="7">
    <source>
        <dbReference type="ARBA" id="ARBA00022827"/>
    </source>
</evidence>
<reference evidence="14 15" key="1">
    <citation type="submission" date="2020-08" db="EMBL/GenBank/DDBJ databases">
        <title>Genomic Encyclopedia of Type Strains, Phase IV (KMG-IV): sequencing the most valuable type-strain genomes for metagenomic binning, comparative biology and taxonomic classification.</title>
        <authorList>
            <person name="Goeker M."/>
        </authorList>
    </citation>
    <scope>NUCLEOTIDE SEQUENCE [LARGE SCALE GENOMIC DNA]</scope>
    <source>
        <strain evidence="14 15">DSM 2461</strain>
    </source>
</reference>
<dbReference type="SUPFAM" id="SSF51905">
    <property type="entry name" value="FAD/NAD(P)-binding domain"/>
    <property type="match status" value="1"/>
</dbReference>
<dbReference type="InterPro" id="IPR037099">
    <property type="entry name" value="Fum_R/Succ_DH_flav-like_C_sf"/>
</dbReference>
<dbReference type="EMBL" id="JACHGJ010000001">
    <property type="protein sequence ID" value="MBB6479023.1"/>
    <property type="molecule type" value="Genomic_DNA"/>
</dbReference>
<evidence type="ECO:0000256" key="1">
    <source>
        <dbReference type="ARBA" id="ARBA00001974"/>
    </source>
</evidence>
<evidence type="ECO:0000259" key="12">
    <source>
        <dbReference type="Pfam" id="PF00890"/>
    </source>
</evidence>
<keyword evidence="15" id="KW-1185">Reference proteome</keyword>
<comment type="caution">
    <text evidence="14">The sequence shown here is derived from an EMBL/GenBank/DDBJ whole genome shotgun (WGS) entry which is preliminary data.</text>
</comment>
<accession>A0A841R5C8</accession>